<sequence length="352" mass="40419">MARTRFSKLLDETGALAFVLRLRGRAASPWLTVLTYHRVADPATAENVDANVVDARPEHFEEQVAFLKRYCHLIGLDDVLAFRRGAPLPHNPVLLTFDDGYLDNYETVLPILVRHGVPAVFFIATRFIEERRLFWWDRVSYLVKHSRREAMTLTYPRAETLVLGTSRAERLAAARRAMVAIKSHFDLDLERYLEELERASDVTISREHEREMVDGLLMNWDQIRLLRKAGMSVQSHTRNHRVLYTLSEAGLRNELEGSKRDLEDVLGERIGAVAYPVGKALNRAPHARNAIRAAGYELGFTNGTGTNPVWRFDPMDVRRLSLEVDVEPSYFRGMVALPYFAYEPHTMARNEW</sequence>
<protein>
    <submittedName>
        <fullName evidence="4">Polysaccharide deacetylase family protein</fullName>
    </submittedName>
</protein>
<organism evidence="4 5">
    <name type="scientific">Pendulispora albinea</name>
    <dbReference type="NCBI Taxonomy" id="2741071"/>
    <lineage>
        <taxon>Bacteria</taxon>
        <taxon>Pseudomonadati</taxon>
        <taxon>Myxococcota</taxon>
        <taxon>Myxococcia</taxon>
        <taxon>Myxococcales</taxon>
        <taxon>Sorangiineae</taxon>
        <taxon>Pendulisporaceae</taxon>
        <taxon>Pendulispora</taxon>
    </lineage>
</organism>
<evidence type="ECO:0000259" key="3">
    <source>
        <dbReference type="PROSITE" id="PS51677"/>
    </source>
</evidence>
<evidence type="ECO:0000313" key="4">
    <source>
        <dbReference type="EMBL" id="WXB19107.1"/>
    </source>
</evidence>
<dbReference type="PANTHER" id="PTHR34216:SF3">
    <property type="entry name" value="POLY-BETA-1,6-N-ACETYL-D-GLUCOSAMINE N-DEACETYLASE"/>
    <property type="match status" value="1"/>
</dbReference>
<accession>A0ABZ2M9E0</accession>
<dbReference type="InterPro" id="IPR051398">
    <property type="entry name" value="Polysacch_Deacetylase"/>
</dbReference>
<dbReference type="CDD" id="cd10918">
    <property type="entry name" value="CE4_NodB_like_5s_6s"/>
    <property type="match status" value="1"/>
</dbReference>
<dbReference type="RefSeq" id="WP_394828729.1">
    <property type="nucleotide sequence ID" value="NZ_CP089984.1"/>
</dbReference>
<dbReference type="InterPro" id="IPR011330">
    <property type="entry name" value="Glyco_hydro/deAcase_b/a-brl"/>
</dbReference>
<dbReference type="PROSITE" id="PS51677">
    <property type="entry name" value="NODB"/>
    <property type="match status" value="1"/>
</dbReference>
<feature type="domain" description="NodB homology" evidence="3">
    <location>
        <begin position="91"/>
        <end position="352"/>
    </location>
</feature>
<dbReference type="SUPFAM" id="SSF88713">
    <property type="entry name" value="Glycoside hydrolase/deacetylase"/>
    <property type="match status" value="1"/>
</dbReference>
<evidence type="ECO:0000313" key="5">
    <source>
        <dbReference type="Proteomes" id="UP001370348"/>
    </source>
</evidence>
<gene>
    <name evidence="4" type="ORF">LZC94_17935</name>
</gene>
<evidence type="ECO:0000256" key="1">
    <source>
        <dbReference type="ARBA" id="ARBA00004613"/>
    </source>
</evidence>
<reference evidence="4 5" key="1">
    <citation type="submission" date="2021-12" db="EMBL/GenBank/DDBJ databases">
        <title>Discovery of the Pendulisporaceae a myxobacterial family with distinct sporulation behavior and unique specialized metabolism.</title>
        <authorList>
            <person name="Garcia R."/>
            <person name="Popoff A."/>
            <person name="Bader C.D."/>
            <person name="Loehr J."/>
            <person name="Walesch S."/>
            <person name="Walt C."/>
            <person name="Boldt J."/>
            <person name="Bunk B."/>
            <person name="Haeckl F.J.F.P.J."/>
            <person name="Gunesch A.P."/>
            <person name="Birkelbach J."/>
            <person name="Nuebel U."/>
            <person name="Pietschmann T."/>
            <person name="Bach T."/>
            <person name="Mueller R."/>
        </authorList>
    </citation>
    <scope>NUCLEOTIDE SEQUENCE [LARGE SCALE GENOMIC DNA]</scope>
    <source>
        <strain evidence="4 5">MSr11954</strain>
    </source>
</reference>
<evidence type="ECO:0000256" key="2">
    <source>
        <dbReference type="ARBA" id="ARBA00022729"/>
    </source>
</evidence>
<dbReference type="Gene3D" id="3.20.20.370">
    <property type="entry name" value="Glycoside hydrolase/deacetylase"/>
    <property type="match status" value="1"/>
</dbReference>
<dbReference type="EMBL" id="CP089984">
    <property type="protein sequence ID" value="WXB19107.1"/>
    <property type="molecule type" value="Genomic_DNA"/>
</dbReference>
<dbReference type="PANTHER" id="PTHR34216">
    <property type="match status" value="1"/>
</dbReference>
<proteinExistence type="predicted"/>
<dbReference type="Proteomes" id="UP001370348">
    <property type="component" value="Chromosome"/>
</dbReference>
<name>A0ABZ2M9E0_9BACT</name>
<comment type="subcellular location">
    <subcellularLocation>
        <location evidence="1">Secreted</location>
    </subcellularLocation>
</comment>
<dbReference type="InterPro" id="IPR002509">
    <property type="entry name" value="NODB_dom"/>
</dbReference>
<dbReference type="Pfam" id="PF01522">
    <property type="entry name" value="Polysacc_deac_1"/>
    <property type="match status" value="1"/>
</dbReference>
<keyword evidence="2" id="KW-0732">Signal</keyword>
<keyword evidence="5" id="KW-1185">Reference proteome</keyword>